<gene>
    <name evidence="2" type="ORF">ECPE_LOCUS5578</name>
</gene>
<keyword evidence="3" id="KW-1185">Reference proteome</keyword>
<dbReference type="Proteomes" id="UP000272942">
    <property type="component" value="Unassembled WGS sequence"/>
</dbReference>
<sequence length="127" mass="13848">MYLSEGNTSRQVNQGSQSDLLANNSVNQPIVTSSPTESSSTDRKSTQTDLNPKGFSINSLLDTTSLTRISSMLSRDPLTPTAKTSPRRADRLESYSGAQSTRLALPDIGELLTYPNISIEFYLDNSD</sequence>
<feature type="compositionally biased region" description="Polar residues" evidence="1">
    <location>
        <begin position="1"/>
        <end position="39"/>
    </location>
</feature>
<evidence type="ECO:0000256" key="1">
    <source>
        <dbReference type="SAM" id="MobiDB-lite"/>
    </source>
</evidence>
<evidence type="ECO:0000313" key="4">
    <source>
        <dbReference type="WBParaSite" id="ECPE_0000559101-mRNA-1"/>
    </source>
</evidence>
<protein>
    <submittedName>
        <fullName evidence="2 4">Uncharacterized protein</fullName>
    </submittedName>
</protein>
<evidence type="ECO:0000313" key="2">
    <source>
        <dbReference type="EMBL" id="VDP75946.1"/>
    </source>
</evidence>
<reference evidence="2 3" key="2">
    <citation type="submission" date="2018-11" db="EMBL/GenBank/DDBJ databases">
        <authorList>
            <consortium name="Pathogen Informatics"/>
        </authorList>
    </citation>
    <scope>NUCLEOTIDE SEQUENCE [LARGE SCALE GENOMIC DNA]</scope>
    <source>
        <strain evidence="2 3">Egypt</strain>
    </source>
</reference>
<name>A0A183AF43_9TREM</name>
<reference evidence="4" key="1">
    <citation type="submission" date="2016-06" db="UniProtKB">
        <authorList>
            <consortium name="WormBaseParasite"/>
        </authorList>
    </citation>
    <scope>IDENTIFICATION</scope>
</reference>
<evidence type="ECO:0000313" key="3">
    <source>
        <dbReference type="Proteomes" id="UP000272942"/>
    </source>
</evidence>
<organism evidence="4">
    <name type="scientific">Echinostoma caproni</name>
    <dbReference type="NCBI Taxonomy" id="27848"/>
    <lineage>
        <taxon>Eukaryota</taxon>
        <taxon>Metazoa</taxon>
        <taxon>Spiralia</taxon>
        <taxon>Lophotrochozoa</taxon>
        <taxon>Platyhelminthes</taxon>
        <taxon>Trematoda</taxon>
        <taxon>Digenea</taxon>
        <taxon>Plagiorchiida</taxon>
        <taxon>Echinostomata</taxon>
        <taxon>Echinostomatoidea</taxon>
        <taxon>Echinostomatidae</taxon>
        <taxon>Echinostoma</taxon>
    </lineage>
</organism>
<dbReference type="WBParaSite" id="ECPE_0000559101-mRNA-1">
    <property type="protein sequence ID" value="ECPE_0000559101-mRNA-1"/>
    <property type="gene ID" value="ECPE_0000559101"/>
</dbReference>
<accession>A0A183AF43</accession>
<proteinExistence type="predicted"/>
<dbReference type="EMBL" id="UZAN01042444">
    <property type="protein sequence ID" value="VDP75946.1"/>
    <property type="molecule type" value="Genomic_DNA"/>
</dbReference>
<dbReference type="AlphaFoldDB" id="A0A183AF43"/>
<feature type="region of interest" description="Disordered" evidence="1">
    <location>
        <begin position="1"/>
        <end position="57"/>
    </location>
</feature>
<feature type="region of interest" description="Disordered" evidence="1">
    <location>
        <begin position="71"/>
        <end position="98"/>
    </location>
</feature>